<evidence type="ECO:0000313" key="2">
    <source>
        <dbReference type="Proteomes" id="UP000033699"/>
    </source>
</evidence>
<comment type="caution">
    <text evidence="1">The sequence shown here is derived from an EMBL/GenBank/DDBJ whole genome shotgun (WGS) entry which is preliminary data.</text>
</comment>
<keyword evidence="2" id="KW-1185">Reference proteome</keyword>
<dbReference type="EMBL" id="JZKH01000109">
    <property type="protein sequence ID" value="KJS58461.1"/>
    <property type="molecule type" value="Genomic_DNA"/>
</dbReference>
<dbReference type="RefSeq" id="WP_045703964.1">
    <property type="nucleotide sequence ID" value="NZ_JZKH01000109.1"/>
</dbReference>
<organism evidence="1 2">
    <name type="scientific">Streptomyces rubellomurinus (strain ATCC 31215)</name>
    <dbReference type="NCBI Taxonomy" id="359131"/>
    <lineage>
        <taxon>Bacteria</taxon>
        <taxon>Bacillati</taxon>
        <taxon>Actinomycetota</taxon>
        <taxon>Actinomycetes</taxon>
        <taxon>Kitasatosporales</taxon>
        <taxon>Streptomycetaceae</taxon>
        <taxon>Streptomyces</taxon>
    </lineage>
</organism>
<name>A0A0F2T7U4_STRR3</name>
<dbReference type="AlphaFoldDB" id="A0A0F2T7U4"/>
<reference evidence="1 2" key="1">
    <citation type="submission" date="2015-02" db="EMBL/GenBank/DDBJ databases">
        <authorList>
            <person name="Ju K.-S."/>
            <person name="Doroghazi J.R."/>
            <person name="Metcalf W."/>
        </authorList>
    </citation>
    <scope>NUCLEOTIDE SEQUENCE [LARGE SCALE GENOMIC DNA]</scope>
    <source>
        <strain evidence="1 2">ATCC 31215</strain>
    </source>
</reference>
<evidence type="ECO:0000313" key="1">
    <source>
        <dbReference type="EMBL" id="KJS58461.1"/>
    </source>
</evidence>
<proteinExistence type="predicted"/>
<dbReference type="OrthoDB" id="4503947at2"/>
<dbReference type="Proteomes" id="UP000033699">
    <property type="component" value="Unassembled WGS sequence"/>
</dbReference>
<gene>
    <name evidence="1" type="ORF">VM95_33150</name>
</gene>
<protein>
    <submittedName>
        <fullName evidence="1">Uncharacterized protein</fullName>
    </submittedName>
</protein>
<accession>A0A0F2T7U4</accession>
<sequence length="85" mass="9240">MFTGNHDDAQHMLRATSAGSVVTDEYGITRAEIIPRTNGYPAIEKALALAPAGVLDKERPAFGAWWERLHHQTAPGTRRSVTLAA</sequence>